<organism evidence="1 2">
    <name type="scientific">Pterulicium gracile</name>
    <dbReference type="NCBI Taxonomy" id="1884261"/>
    <lineage>
        <taxon>Eukaryota</taxon>
        <taxon>Fungi</taxon>
        <taxon>Dikarya</taxon>
        <taxon>Basidiomycota</taxon>
        <taxon>Agaricomycotina</taxon>
        <taxon>Agaricomycetes</taxon>
        <taxon>Agaricomycetidae</taxon>
        <taxon>Agaricales</taxon>
        <taxon>Pleurotineae</taxon>
        <taxon>Pterulaceae</taxon>
        <taxon>Pterulicium</taxon>
    </lineage>
</organism>
<proteinExistence type="predicted"/>
<protein>
    <submittedName>
        <fullName evidence="1">Uncharacterized protein</fullName>
    </submittedName>
</protein>
<evidence type="ECO:0000313" key="2">
    <source>
        <dbReference type="Proteomes" id="UP000305067"/>
    </source>
</evidence>
<accession>A0A5C3QF71</accession>
<sequence length="63" mass="7568">MMMIRSRDSRAGVAYSNPRRVTYDEWGWDVCMSMWMVWIWHRDRAMNAGMPERASLVSPMEIR</sequence>
<dbReference type="AlphaFoldDB" id="A0A5C3QF71"/>
<gene>
    <name evidence="1" type="ORF">BDV98DRAFT_572232</name>
</gene>
<reference evidence="1 2" key="1">
    <citation type="journal article" date="2019" name="Nat. Ecol. Evol.">
        <title>Megaphylogeny resolves global patterns of mushroom evolution.</title>
        <authorList>
            <person name="Varga T."/>
            <person name="Krizsan K."/>
            <person name="Foldi C."/>
            <person name="Dima B."/>
            <person name="Sanchez-Garcia M."/>
            <person name="Sanchez-Ramirez S."/>
            <person name="Szollosi G.J."/>
            <person name="Szarkandi J.G."/>
            <person name="Papp V."/>
            <person name="Albert L."/>
            <person name="Andreopoulos W."/>
            <person name="Angelini C."/>
            <person name="Antonin V."/>
            <person name="Barry K.W."/>
            <person name="Bougher N.L."/>
            <person name="Buchanan P."/>
            <person name="Buyck B."/>
            <person name="Bense V."/>
            <person name="Catcheside P."/>
            <person name="Chovatia M."/>
            <person name="Cooper J."/>
            <person name="Damon W."/>
            <person name="Desjardin D."/>
            <person name="Finy P."/>
            <person name="Geml J."/>
            <person name="Haridas S."/>
            <person name="Hughes K."/>
            <person name="Justo A."/>
            <person name="Karasinski D."/>
            <person name="Kautmanova I."/>
            <person name="Kiss B."/>
            <person name="Kocsube S."/>
            <person name="Kotiranta H."/>
            <person name="LaButti K.M."/>
            <person name="Lechner B.E."/>
            <person name="Liimatainen K."/>
            <person name="Lipzen A."/>
            <person name="Lukacs Z."/>
            <person name="Mihaltcheva S."/>
            <person name="Morgado L.N."/>
            <person name="Niskanen T."/>
            <person name="Noordeloos M.E."/>
            <person name="Ohm R.A."/>
            <person name="Ortiz-Santana B."/>
            <person name="Ovrebo C."/>
            <person name="Racz N."/>
            <person name="Riley R."/>
            <person name="Savchenko A."/>
            <person name="Shiryaev A."/>
            <person name="Soop K."/>
            <person name="Spirin V."/>
            <person name="Szebenyi C."/>
            <person name="Tomsovsky M."/>
            <person name="Tulloss R.E."/>
            <person name="Uehling J."/>
            <person name="Grigoriev I.V."/>
            <person name="Vagvolgyi C."/>
            <person name="Papp T."/>
            <person name="Martin F.M."/>
            <person name="Miettinen O."/>
            <person name="Hibbett D.S."/>
            <person name="Nagy L.G."/>
        </authorList>
    </citation>
    <scope>NUCLEOTIDE SEQUENCE [LARGE SCALE GENOMIC DNA]</scope>
    <source>
        <strain evidence="1 2">CBS 309.79</strain>
    </source>
</reference>
<dbReference type="EMBL" id="ML178837">
    <property type="protein sequence ID" value="TFK98798.1"/>
    <property type="molecule type" value="Genomic_DNA"/>
</dbReference>
<name>A0A5C3QF71_9AGAR</name>
<evidence type="ECO:0000313" key="1">
    <source>
        <dbReference type="EMBL" id="TFK98798.1"/>
    </source>
</evidence>
<dbReference type="Proteomes" id="UP000305067">
    <property type="component" value="Unassembled WGS sequence"/>
</dbReference>
<keyword evidence="2" id="KW-1185">Reference proteome</keyword>